<dbReference type="FunFam" id="2.10.25.10:FF:000512">
    <property type="entry name" value="Laminin subunit alpha 1"/>
    <property type="match status" value="1"/>
</dbReference>
<evidence type="ECO:0000256" key="3">
    <source>
        <dbReference type="ARBA" id="ARBA00022530"/>
    </source>
</evidence>
<keyword evidence="2" id="KW-0964">Secreted</keyword>
<feature type="disulfide bond" evidence="12">
    <location>
        <begin position="925"/>
        <end position="934"/>
    </location>
</feature>
<dbReference type="PANTHER" id="PTHR10574">
    <property type="entry name" value="NETRIN/LAMININ-RELATED"/>
    <property type="match status" value="1"/>
</dbReference>
<feature type="disulfide bond" evidence="12">
    <location>
        <begin position="1050"/>
        <end position="1067"/>
    </location>
</feature>
<feature type="compositionally biased region" description="Basic and acidic residues" evidence="14">
    <location>
        <begin position="107"/>
        <end position="120"/>
    </location>
</feature>
<dbReference type="GO" id="GO:0009887">
    <property type="term" value="P:animal organ morphogenesis"/>
    <property type="evidence" value="ECO:0007669"/>
    <property type="project" value="TreeGrafter"/>
</dbReference>
<evidence type="ECO:0000256" key="13">
    <source>
        <dbReference type="SAM" id="Coils"/>
    </source>
</evidence>
<feature type="disulfide bond" evidence="12">
    <location>
        <begin position="759"/>
        <end position="768"/>
    </location>
</feature>
<dbReference type="Pfam" id="PF00053">
    <property type="entry name" value="EGF_laminin"/>
    <property type="match status" value="15"/>
</dbReference>
<feature type="disulfide bond" evidence="12">
    <location>
        <begin position="1657"/>
        <end position="1666"/>
    </location>
</feature>
<feature type="domain" description="Laminin EGF-like" evidence="16">
    <location>
        <begin position="299"/>
        <end position="353"/>
    </location>
</feature>
<name>A0A8B7NDT6_HYAAZ</name>
<accession>A0A8B7NDT6</accession>
<gene>
    <name evidence="20" type="primary">LOC108668909</name>
</gene>
<dbReference type="InterPro" id="IPR056863">
    <property type="entry name" value="LMN_ATRN_NET-like_EGF"/>
</dbReference>
<evidence type="ECO:0000313" key="20">
    <source>
        <dbReference type="RefSeq" id="XP_018011656.1"/>
    </source>
</evidence>
<feature type="domain" description="Laminin EGF-like" evidence="16">
    <location>
        <begin position="1189"/>
        <end position="1246"/>
    </location>
</feature>
<keyword evidence="11 12" id="KW-0424">Laminin EGF-like domain</keyword>
<protein>
    <submittedName>
        <fullName evidence="20">Laminin subunit alpha-2</fullName>
    </submittedName>
</protein>
<evidence type="ECO:0000256" key="10">
    <source>
        <dbReference type="ARBA" id="ARBA00023180"/>
    </source>
</evidence>
<keyword evidence="10" id="KW-0325">Glycoprotein</keyword>
<evidence type="ECO:0000313" key="19">
    <source>
        <dbReference type="Proteomes" id="UP000694843"/>
    </source>
</evidence>
<keyword evidence="19" id="KW-1185">Reference proteome</keyword>
<feature type="domain" description="Laminin EGF-like" evidence="16">
    <location>
        <begin position="999"/>
        <end position="1047"/>
    </location>
</feature>
<feature type="domain" description="Laminin EGF-like" evidence="16">
    <location>
        <begin position="951"/>
        <end position="998"/>
    </location>
</feature>
<feature type="domain" description="Laminin EGF-like" evidence="16">
    <location>
        <begin position="739"/>
        <end position="789"/>
    </location>
</feature>
<dbReference type="Proteomes" id="UP000694843">
    <property type="component" value="Unplaced"/>
</dbReference>
<dbReference type="PROSITE" id="PS50027">
    <property type="entry name" value="EGF_LAM_2"/>
    <property type="match status" value="13"/>
</dbReference>
<dbReference type="PROSITE" id="PS01248">
    <property type="entry name" value="EGF_LAM_1"/>
    <property type="match status" value="7"/>
</dbReference>
<feature type="coiled-coil region" evidence="13">
    <location>
        <begin position="1938"/>
        <end position="1982"/>
    </location>
</feature>
<feature type="region of interest" description="Disordered" evidence="14">
    <location>
        <begin position="101"/>
        <end position="120"/>
    </location>
</feature>
<evidence type="ECO:0000256" key="11">
    <source>
        <dbReference type="ARBA" id="ARBA00023292"/>
    </source>
</evidence>
<feature type="domain" description="Laminin EGF-like" evidence="16">
    <location>
        <begin position="478"/>
        <end position="525"/>
    </location>
</feature>
<feature type="domain" description="Laminin EGF-like" evidence="16">
    <location>
        <begin position="1637"/>
        <end position="1682"/>
    </location>
</feature>
<feature type="disulfide bond" evidence="12">
    <location>
        <begin position="876"/>
        <end position="885"/>
    </location>
</feature>
<keyword evidence="6" id="KW-0084">Basement membrane</keyword>
<dbReference type="OrthoDB" id="6367557at2759"/>
<feature type="domain" description="Laminin IV type A" evidence="17">
    <location>
        <begin position="1306"/>
        <end position="1492"/>
    </location>
</feature>
<evidence type="ECO:0000256" key="12">
    <source>
        <dbReference type="PROSITE-ProRule" id="PRU00460"/>
    </source>
</evidence>
<dbReference type="FunFam" id="2.60.120.260:FF:000017">
    <property type="entry name" value="Laminin subunit alpha 2"/>
    <property type="match status" value="1"/>
</dbReference>
<feature type="disulfide bond" evidence="12">
    <location>
        <begin position="1554"/>
        <end position="1563"/>
    </location>
</feature>
<evidence type="ECO:0000256" key="9">
    <source>
        <dbReference type="ARBA" id="ARBA00023157"/>
    </source>
</evidence>
<evidence type="ECO:0000256" key="7">
    <source>
        <dbReference type="ARBA" id="ARBA00022889"/>
    </source>
</evidence>
<comment type="subcellular location">
    <subcellularLocation>
        <location evidence="1">Secreted</location>
        <location evidence="1">Extracellular space</location>
        <location evidence="1">Extracellular matrix</location>
        <location evidence="1">Basement membrane</location>
    </subcellularLocation>
</comment>
<feature type="disulfide bond" evidence="12">
    <location>
        <begin position="496"/>
        <end position="505"/>
    </location>
</feature>
<feature type="disulfide bond" evidence="12">
    <location>
        <begin position="999"/>
        <end position="1011"/>
    </location>
</feature>
<feature type="disulfide bond" evidence="12">
    <location>
        <begin position="1115"/>
        <end position="1124"/>
    </location>
</feature>
<dbReference type="SMART" id="SM00180">
    <property type="entry name" value="EGF_Lam"/>
    <property type="match status" value="17"/>
</dbReference>
<dbReference type="GO" id="GO:0007155">
    <property type="term" value="P:cell adhesion"/>
    <property type="evidence" value="ECO:0007669"/>
    <property type="project" value="UniProtKB-KW"/>
</dbReference>
<dbReference type="Pfam" id="PF00055">
    <property type="entry name" value="Laminin_N"/>
    <property type="match status" value="1"/>
</dbReference>
<evidence type="ECO:0000256" key="1">
    <source>
        <dbReference type="ARBA" id="ARBA00004302"/>
    </source>
</evidence>
<dbReference type="KEGG" id="hazt:108668909"/>
<comment type="caution">
    <text evidence="12">Lacks conserved residue(s) required for the propagation of feature annotation.</text>
</comment>
<dbReference type="FunFam" id="2.10.25.10:FF:000065">
    <property type="entry name" value="Laminin subunit beta 1"/>
    <property type="match status" value="1"/>
</dbReference>
<dbReference type="PRINTS" id="PR00011">
    <property type="entry name" value="EGFLAMININ"/>
</dbReference>
<keyword evidence="7" id="KW-0130">Cell adhesion</keyword>
<feature type="disulfide bond" evidence="12">
    <location>
        <begin position="972"/>
        <end position="981"/>
    </location>
</feature>
<dbReference type="SUPFAM" id="SSF57196">
    <property type="entry name" value="EGF/Laminin"/>
    <property type="match status" value="14"/>
</dbReference>
<feature type="coiled-coil region" evidence="13">
    <location>
        <begin position="1688"/>
        <end position="1738"/>
    </location>
</feature>
<dbReference type="InterPro" id="IPR002049">
    <property type="entry name" value="LE_dom"/>
</dbReference>
<evidence type="ECO:0000256" key="5">
    <source>
        <dbReference type="ARBA" id="ARBA00022737"/>
    </source>
</evidence>
<dbReference type="GO" id="GO:0009888">
    <property type="term" value="P:tissue development"/>
    <property type="evidence" value="ECO:0007669"/>
    <property type="project" value="TreeGrafter"/>
</dbReference>
<dbReference type="SMART" id="SM00181">
    <property type="entry name" value="EGF"/>
    <property type="match status" value="12"/>
</dbReference>
<feature type="disulfide bond" evidence="12">
    <location>
        <begin position="1001"/>
        <end position="1018"/>
    </location>
</feature>
<dbReference type="Pfam" id="PF24973">
    <property type="entry name" value="EGF_LMN_ATRN"/>
    <property type="match status" value="2"/>
</dbReference>
<dbReference type="FunFam" id="2.10.25.10:FF:000130">
    <property type="entry name" value="Laminin subunit beta 1"/>
    <property type="match status" value="1"/>
</dbReference>
<evidence type="ECO:0000259" key="17">
    <source>
        <dbReference type="PROSITE" id="PS51115"/>
    </source>
</evidence>
<proteinExistence type="predicted"/>
<feature type="disulfide bond" evidence="12">
    <location>
        <begin position="1096"/>
        <end position="1113"/>
    </location>
</feature>
<feature type="disulfide bond" evidence="12">
    <location>
        <begin position="904"/>
        <end position="916"/>
    </location>
</feature>
<feature type="signal peptide" evidence="15">
    <location>
        <begin position="1"/>
        <end position="36"/>
    </location>
</feature>
<feature type="disulfide bond" evidence="12">
    <location>
        <begin position="1217"/>
        <end position="1226"/>
    </location>
</feature>
<dbReference type="Gene3D" id="2.10.25.10">
    <property type="entry name" value="Laminin"/>
    <property type="match status" value="15"/>
</dbReference>
<dbReference type="InterPro" id="IPR000034">
    <property type="entry name" value="Laminin_IV"/>
</dbReference>
<feature type="disulfide bond" evidence="12">
    <location>
        <begin position="478"/>
        <end position="490"/>
    </location>
</feature>
<sequence>MSRTMDKVCGGRGRRRSGLMALFVLVILSFITLSSAKVRTDDLQFDISNMVDAPGEVKGLFPLVVNLASSSTISANSTCGERQAETYCRVSQPGRGREEQCGVCDARSPDPTRRHPVDRATDGTSAWWQSQSLAAGDHLHYVTIDIDLQQVYHVAYVIIKSAISPRPGNWILERSLDGKQYSPWQYYAVSDRACRDTYGIAPTPGRPRYTHDTEVICTSYFSRLTPFEGGEVHTSLVNGRPGAAGPSEALQEFTAARYIRLRFQRLLSLDGELEGRRPDPAVARKYFYSLKDISVGGRCVCHGHADSCEVDTGQQRCSCQHNTCGPQCDRCCAMYNQLPWRPGTFLDAAECQPCECHGHATQCRYDPQTAKDALSLNTRGEYVGGGVCVNCQHSTEGVNCDRCIAGYYRPQGTSPRAEKPCEPCGCGGPGVTGECVRDDTRINLGIFPGACICRVGFEGPRCDRCAPGYRNYPSCEACPCNRAGSITDACEGDCRCKSNVRGERCDVCKEGTFSLDEHNPLGCTECFCNGATDICEAAKLPVYTVVEHGNWQVSDLLGRRVIAAAVDGSDAKVAHDDMAKFNAYYFVAPQHYLGSRLTSYGQSLSVLLTWVKLRGDTSGWALHGPDIILEGGGYRIAQGYDTHGGRTNARINIRLHEHGWYHFPKDVGDMPLQLDPRDYQQGEVTRAQMMSVLSDLQQLLIRARYHTVQVESVLHGVALEYGKEGASTTTLVTGAVERCICPPVQQQGSLPYTGACGECLHYTTGPHCDQCLPGFFGDPTTGDPDACQPCSCPLPVATNHFMPVCSARGMTYGVREKFVCDCPVGYEGLQCERCADGFFGSPLVPGNYCQPCDCSNNVSPVERGVCDSITGQCLKCLGNTAGWRCELCRPNHFGDPLRGQCIPCGCVQPGSVGDTCDPSTGQCQCRPLYVGRQCHRCQEGHGDVEAGCPPCRCSRRGSYSATCDPVTGQCPCKPGVGGKTCSSCLDDHYGNLSDGCSECACNPVGSLGSACEAITGQCNCKPNVVGRDCSRCAPGHWGLASGSGCRRCDCEGRGVDGTQCDQNTGQCICPPGVGGDRCDRCLPGFWGYSANGCKPCEPCGVAGRSCDPHSGRCICPLNTEGERCERCKPGSWDYSSARGCKLCQCSMPGSVNQQCDFRTGRCSCNPGFRGAHCDQCTHGYYGAPNCRACQCHPSGTRADVCEAHGRCQCDQRGQCPCKENVTGPRCDRCKPSTFGLDEENPLGCTACFCFRRTDKCEQAPYTWSQVTVPQTLVLGVQYGEANAGPVPAATVVVRPWDTSQICYINLALPGERHLGTDRTRAEPRLNVTNQLHVIPSTTTHIMLGTAVPFPAPLYWTLPKEFMRDKVRSYNGYLTFRVDSSGGTRVFPDSILQTYPLVSLQGNYQLVLEHYPKGIEPDGTYRVRLHEDHWRQKGSPAPVTREMMMVALQNIQHILIRATHSEDVVAASLSHVTLDVATEGTLVSSRRALGVEQCLCPASYTGLSCQNPNQGFFRWYKDNYIQSTIIIDLVGESRPCNCNGRSDQCDRDTGICLNCRDNTTGPNCELCASGYYGDPRRGPCRPCACPSLEQNFAQTCTADPVAGYVCNCRPGYTGDKCDRCAFGWYGRPSEPGGRCVPCNCDPNGSLHAGCDVNGRCSCKPGILGRDCSQCAPRHIIVDTGCKSCEDGCVDVLLDEVEELIRDIDAVNKSHFIPPPWPALREIEKEYKQLRLQLNNYRSSEGSISRLLTDLSLEFSAQELLRRARQLEEGARRNLRPALETHDDARALLEELRGVNREISDAIALLTNYAIGETASISVGAALEEAKDLLKQVQNREAFDHLSREAADELQKAKDLLQQMLGLQMDRGHMDRVSGRYSNMRSNIREMLDIIRAADTKIDRAAIMNGGIEARLSRMATLMADIDEHNIRVRDTNYNSSALLRDAERNLNRTKDNYRVLVTQLPDLRNASRALGAGEARLRRLNAEYRVTYAEPAHDHALALTAKAIQLEDLFNATRVGAVGPLKAAQAYQRIVDALRSAEEAARNASDAANAAFQVAYPGDPSESLVRKAKMSRQSSEDLGTKGRALQAKVDGLQKDLMRQQDLLAGARFTLGRTSDKLTGINNAVDTQLQTDMTASILSALRRVEETHGNLDDTTRHVNVMHSNLTRFLEFASDVNDFDASVINDIRKDCE</sequence>
<dbReference type="FunFam" id="2.10.25.10:FF:000074">
    <property type="entry name" value="Laminin subunit alpha"/>
    <property type="match status" value="2"/>
</dbReference>
<dbReference type="InterPro" id="IPR008211">
    <property type="entry name" value="Laminin_N"/>
</dbReference>
<feature type="domain" description="Laminin EGF-like" evidence="16">
    <location>
        <begin position="1048"/>
        <end position="1095"/>
    </location>
</feature>
<dbReference type="FunFam" id="2.10.25.10:FF:000209">
    <property type="entry name" value="Laminin subunit alpha 5"/>
    <property type="match status" value="1"/>
</dbReference>
<feature type="disulfide bond" evidence="12">
    <location>
        <begin position="1020"/>
        <end position="1029"/>
    </location>
</feature>
<dbReference type="SMART" id="SM00281">
    <property type="entry name" value="LamB"/>
    <property type="match status" value="2"/>
</dbReference>
<feature type="domain" description="Laminin EGF-like" evidence="16">
    <location>
        <begin position="852"/>
        <end position="903"/>
    </location>
</feature>
<dbReference type="PROSITE" id="PS51117">
    <property type="entry name" value="LAMININ_NTER"/>
    <property type="match status" value="1"/>
</dbReference>
<dbReference type="FunFam" id="2.10.25.10:FF:000082">
    <property type="entry name" value="Laminin subunit alpha 1"/>
    <property type="match status" value="1"/>
</dbReference>
<feature type="disulfide bond" evidence="12">
    <location>
        <begin position="1145"/>
        <end position="1162"/>
    </location>
</feature>
<dbReference type="PANTHER" id="PTHR10574:SF436">
    <property type="entry name" value="LAMININ SUBUNIT ALPHA-2"/>
    <property type="match status" value="1"/>
</dbReference>
<feature type="disulfide bond" evidence="12">
    <location>
        <begin position="953"/>
        <end position="970"/>
    </location>
</feature>
<feature type="domain" description="Laminin N-terminal" evidence="18">
    <location>
        <begin position="56"/>
        <end position="298"/>
    </location>
</feature>
<dbReference type="OMA" id="NCESCRE"/>
<dbReference type="Gene3D" id="2.170.300.10">
    <property type="entry name" value="Tie2 ligand-binding domain superfamily"/>
    <property type="match status" value="1"/>
</dbReference>
<dbReference type="FunFam" id="2.10.25.10:FF:000069">
    <property type="entry name" value="Laminin subunit alpha 1"/>
    <property type="match status" value="1"/>
</dbReference>
<keyword evidence="9 12" id="KW-1015">Disulfide bond</keyword>
<keyword evidence="4 15" id="KW-0732">Signal</keyword>
<feature type="disulfide bond" evidence="12">
    <location>
        <begin position="1143"/>
        <end position="1155"/>
    </location>
</feature>
<evidence type="ECO:0000259" key="18">
    <source>
        <dbReference type="PROSITE" id="PS51117"/>
    </source>
</evidence>
<organism evidence="19 20">
    <name type="scientific">Hyalella azteca</name>
    <name type="common">Amphipod</name>
    <dbReference type="NCBI Taxonomy" id="294128"/>
    <lineage>
        <taxon>Eukaryota</taxon>
        <taxon>Metazoa</taxon>
        <taxon>Ecdysozoa</taxon>
        <taxon>Arthropoda</taxon>
        <taxon>Crustacea</taxon>
        <taxon>Multicrustacea</taxon>
        <taxon>Malacostraca</taxon>
        <taxon>Eumalacostraca</taxon>
        <taxon>Peracarida</taxon>
        <taxon>Amphipoda</taxon>
        <taxon>Senticaudata</taxon>
        <taxon>Talitrida</taxon>
        <taxon>Talitroidea</taxon>
        <taxon>Hyalellidae</taxon>
        <taxon>Hyalella</taxon>
    </lineage>
</organism>
<feature type="domain" description="Laminin EGF-like" evidence="16">
    <location>
        <begin position="904"/>
        <end position="950"/>
    </location>
</feature>
<dbReference type="InterPro" id="IPR000742">
    <property type="entry name" value="EGF"/>
</dbReference>
<feature type="disulfide bond" evidence="12">
    <location>
        <begin position="1189"/>
        <end position="1201"/>
    </location>
</feature>
<evidence type="ECO:0000256" key="6">
    <source>
        <dbReference type="ARBA" id="ARBA00022869"/>
    </source>
</evidence>
<dbReference type="Gene3D" id="2.60.120.260">
    <property type="entry name" value="Galactose-binding domain-like"/>
    <property type="match status" value="1"/>
</dbReference>
<evidence type="ECO:0000256" key="2">
    <source>
        <dbReference type="ARBA" id="ARBA00022525"/>
    </source>
</evidence>
<feature type="domain" description="Laminin EGF-like" evidence="16">
    <location>
        <begin position="1096"/>
        <end position="1142"/>
    </location>
</feature>
<dbReference type="FunFam" id="2.10.25.10:FF:000188">
    <property type="entry name" value="Laminin subunit gamma 2"/>
    <property type="match status" value="1"/>
</dbReference>
<evidence type="ECO:0000256" key="14">
    <source>
        <dbReference type="SAM" id="MobiDB-lite"/>
    </source>
</evidence>
<feature type="disulfide bond" evidence="12">
    <location>
        <begin position="1048"/>
        <end position="1060"/>
    </location>
</feature>
<feature type="disulfide bond" evidence="12">
    <location>
        <begin position="1164"/>
        <end position="1173"/>
    </location>
</feature>
<keyword evidence="3" id="KW-0272">Extracellular matrix</keyword>
<dbReference type="CDD" id="cd00055">
    <property type="entry name" value="EGF_Lam"/>
    <property type="match status" value="17"/>
</dbReference>
<feature type="disulfide bond" evidence="12">
    <location>
        <begin position="951"/>
        <end position="963"/>
    </location>
</feature>
<dbReference type="SMART" id="SM00136">
    <property type="entry name" value="LamNT"/>
    <property type="match status" value="1"/>
</dbReference>
<keyword evidence="8 13" id="KW-0175">Coiled coil</keyword>
<dbReference type="FunFam" id="2.10.25.10:FF:000090">
    <property type="entry name" value="laminin subunit alpha"/>
    <property type="match status" value="1"/>
</dbReference>
<feature type="disulfide bond" evidence="12">
    <location>
        <begin position="319"/>
        <end position="328"/>
    </location>
</feature>
<dbReference type="PROSITE" id="PS00022">
    <property type="entry name" value="EGF_1"/>
    <property type="match status" value="3"/>
</dbReference>
<feature type="chain" id="PRO_5034387588" evidence="15">
    <location>
        <begin position="37"/>
        <end position="2189"/>
    </location>
</feature>
<dbReference type="Pfam" id="PF00052">
    <property type="entry name" value="Laminin_B"/>
    <property type="match status" value="2"/>
</dbReference>
<feature type="disulfide bond" evidence="12">
    <location>
        <begin position="1637"/>
        <end position="1649"/>
    </location>
</feature>
<reference evidence="20" key="1">
    <citation type="submission" date="2025-08" db="UniProtKB">
        <authorList>
            <consortium name="RefSeq"/>
        </authorList>
    </citation>
    <scope>IDENTIFICATION</scope>
    <source>
        <tissue evidence="20">Whole organism</tissue>
    </source>
</reference>
<evidence type="ECO:0000259" key="16">
    <source>
        <dbReference type="PROSITE" id="PS50027"/>
    </source>
</evidence>
<dbReference type="GeneID" id="108668909"/>
<dbReference type="GO" id="GO:0005604">
    <property type="term" value="C:basement membrane"/>
    <property type="evidence" value="ECO:0007669"/>
    <property type="project" value="UniProtKB-SubCell"/>
</dbReference>
<feature type="disulfide bond" evidence="12">
    <location>
        <begin position="1069"/>
        <end position="1078"/>
    </location>
</feature>
<feature type="domain" description="Laminin EGF-like" evidence="16">
    <location>
        <begin position="1535"/>
        <end position="1581"/>
    </location>
</feature>
<feature type="domain" description="Laminin IV type A" evidence="17">
    <location>
        <begin position="546"/>
        <end position="738"/>
    </location>
</feature>
<evidence type="ECO:0000256" key="4">
    <source>
        <dbReference type="ARBA" id="ARBA00022729"/>
    </source>
</evidence>
<feature type="domain" description="Laminin EGF-like" evidence="16">
    <location>
        <begin position="1143"/>
        <end position="1188"/>
    </location>
</feature>
<keyword evidence="5" id="KW-0677">Repeat</keyword>
<dbReference type="RefSeq" id="XP_018011656.1">
    <property type="nucleotide sequence ID" value="XM_018156167.2"/>
</dbReference>
<dbReference type="InterPro" id="IPR050440">
    <property type="entry name" value="Laminin/Netrin_ECM"/>
</dbReference>
<evidence type="ECO:0000256" key="15">
    <source>
        <dbReference type="SAM" id="SignalP"/>
    </source>
</evidence>
<feature type="disulfide bond" evidence="12">
    <location>
        <begin position="906"/>
        <end position="923"/>
    </location>
</feature>
<dbReference type="PROSITE" id="PS51115">
    <property type="entry name" value="LAMININ_IVA"/>
    <property type="match status" value="2"/>
</dbReference>
<evidence type="ECO:0000256" key="8">
    <source>
        <dbReference type="ARBA" id="ARBA00023054"/>
    </source>
</evidence>